<dbReference type="Proteomes" id="UP000273145">
    <property type="component" value="Chromosome"/>
</dbReference>
<proteinExistence type="predicted"/>
<dbReference type="KEGG" id="plen:EIM92_18890"/>
<dbReference type="OrthoDB" id="9812429at2"/>
<evidence type="ECO:0000313" key="2">
    <source>
        <dbReference type="EMBL" id="AZK47979.1"/>
    </source>
</evidence>
<feature type="chain" id="PRO_5038685953" description="PepSY domain-containing protein" evidence="1">
    <location>
        <begin position="25"/>
        <end position="98"/>
    </location>
</feature>
<feature type="signal peptide" evidence="1">
    <location>
        <begin position="1"/>
        <end position="24"/>
    </location>
</feature>
<protein>
    <recommendedName>
        <fullName evidence="4">PepSY domain-containing protein</fullName>
    </recommendedName>
</protein>
<dbReference type="AlphaFoldDB" id="A0A3Q8SDD9"/>
<evidence type="ECO:0008006" key="4">
    <source>
        <dbReference type="Google" id="ProtNLM"/>
    </source>
</evidence>
<name>A0A3Q8SDD9_9BACL</name>
<keyword evidence="1" id="KW-0732">Signal</keyword>
<evidence type="ECO:0000313" key="3">
    <source>
        <dbReference type="Proteomes" id="UP000273145"/>
    </source>
</evidence>
<reference evidence="2 3" key="1">
    <citation type="submission" date="2018-11" db="EMBL/GenBank/DDBJ databases">
        <title>Genome sequencing of Paenibacillus lentus DSM25539(T).</title>
        <authorList>
            <person name="Kook J.-K."/>
            <person name="Park S.-N."/>
            <person name="Lim Y.K."/>
        </authorList>
    </citation>
    <scope>NUCLEOTIDE SEQUENCE [LARGE SCALE GENOMIC DNA]</scope>
    <source>
        <strain evidence="2 3">DSM 25539</strain>
    </source>
</reference>
<organism evidence="2 3">
    <name type="scientific">Paenibacillus lentus</name>
    <dbReference type="NCBI Taxonomy" id="1338368"/>
    <lineage>
        <taxon>Bacteria</taxon>
        <taxon>Bacillati</taxon>
        <taxon>Bacillota</taxon>
        <taxon>Bacilli</taxon>
        <taxon>Bacillales</taxon>
        <taxon>Paenibacillaceae</taxon>
        <taxon>Paenibacillus</taxon>
    </lineage>
</organism>
<evidence type="ECO:0000256" key="1">
    <source>
        <dbReference type="SAM" id="SignalP"/>
    </source>
</evidence>
<dbReference type="RefSeq" id="WP_125084146.1">
    <property type="nucleotide sequence ID" value="NZ_CP034248.1"/>
</dbReference>
<accession>A0A3Q8SDD9</accession>
<sequence>MLKKSFSLVIAVVMIIGMSTSVFASHSNASNEKNEWEIKLVEAAYNEIKGQIVKDYQELYKLDNFTYDFEARDDQNDEFFAINIYVDMTLTRHPSDRH</sequence>
<gene>
    <name evidence="2" type="ORF">EIM92_18890</name>
</gene>
<keyword evidence="3" id="KW-1185">Reference proteome</keyword>
<dbReference type="EMBL" id="CP034248">
    <property type="protein sequence ID" value="AZK47979.1"/>
    <property type="molecule type" value="Genomic_DNA"/>
</dbReference>